<dbReference type="SUPFAM" id="SSF50969">
    <property type="entry name" value="YVTN repeat-like/Quinoprotein amine dehydrogenase"/>
    <property type="match status" value="1"/>
</dbReference>
<evidence type="ECO:0000313" key="2">
    <source>
        <dbReference type="Proteomes" id="UP000677082"/>
    </source>
</evidence>
<comment type="caution">
    <text evidence="1">The sequence shown here is derived from an EMBL/GenBank/DDBJ whole genome shotgun (WGS) entry which is preliminary data.</text>
</comment>
<evidence type="ECO:0000313" key="1">
    <source>
        <dbReference type="EMBL" id="GIM93486.1"/>
    </source>
</evidence>
<dbReference type="EMBL" id="BOQN01000067">
    <property type="protein sequence ID" value="GIM93486.1"/>
    <property type="molecule type" value="Genomic_DNA"/>
</dbReference>
<sequence>MASGGNSRMGYMLISVVVVLVVLATTHTWNPWPKLWTWFNTSDPIAAGVSRWQSTIGGSPQSVTIAGDAVIVEYRTSIEAYGLTAGVKLWGNDADWAGVAGEGNDAVVVTGRLLTKGYQVLDPRSGTVRRADTEATAVWTYRTGILDLRCGKGSDCELTAWDTRGKARWRVSTGGIGFVLDAANPDLPDTKPMTANNIDDDVAGPRQMPSLIGLPDDGKVRVIDTATGKLVQTAEPGADQRVAIAGGRVLTVTATSADGTCYFGVVASDPPGGGTVWKRDGLNLRTASNGSGCKQDRDPAGGEDVVLGVDPVGRQELIAAHDGRILWHGAKGEEVQAVNDSFAVIRSGTSLRGLALSRGSVSWTRANSGSVAITPNAVVIVTTKPGRVAALSPSSGRVLAEVRTNAKIFATGPGGMIVVDGRDMAYLPFT</sequence>
<gene>
    <name evidence="1" type="ORF">Ato02nite_052790</name>
</gene>
<dbReference type="AlphaFoldDB" id="A0A919W8E8"/>
<accession>A0A919W8E8</accession>
<keyword evidence="2" id="KW-1185">Reference proteome</keyword>
<dbReference type="Gene3D" id="2.130.10.10">
    <property type="entry name" value="YVTN repeat-like/Quinoprotein amine dehydrogenase"/>
    <property type="match status" value="1"/>
</dbReference>
<protein>
    <submittedName>
        <fullName evidence="1">Uncharacterized protein</fullName>
    </submittedName>
</protein>
<dbReference type="InterPro" id="IPR015943">
    <property type="entry name" value="WD40/YVTN_repeat-like_dom_sf"/>
</dbReference>
<dbReference type="RefSeq" id="WP_213009308.1">
    <property type="nucleotide sequence ID" value="NZ_BOQN01000067.1"/>
</dbReference>
<reference evidence="1 2" key="1">
    <citation type="submission" date="2021-03" db="EMBL/GenBank/DDBJ databases">
        <title>Whole genome shotgun sequence of Actinoplanes toevensis NBRC 105298.</title>
        <authorList>
            <person name="Komaki H."/>
            <person name="Tamura T."/>
        </authorList>
    </citation>
    <scope>NUCLEOTIDE SEQUENCE [LARGE SCALE GENOMIC DNA]</scope>
    <source>
        <strain evidence="1 2">NBRC 105298</strain>
    </source>
</reference>
<organism evidence="1 2">
    <name type="scientific">Paractinoplanes toevensis</name>
    <dbReference type="NCBI Taxonomy" id="571911"/>
    <lineage>
        <taxon>Bacteria</taxon>
        <taxon>Bacillati</taxon>
        <taxon>Actinomycetota</taxon>
        <taxon>Actinomycetes</taxon>
        <taxon>Micromonosporales</taxon>
        <taxon>Micromonosporaceae</taxon>
        <taxon>Paractinoplanes</taxon>
    </lineage>
</organism>
<dbReference type="Proteomes" id="UP000677082">
    <property type="component" value="Unassembled WGS sequence"/>
</dbReference>
<proteinExistence type="predicted"/>
<dbReference type="InterPro" id="IPR011044">
    <property type="entry name" value="Quino_amine_DH_bsu"/>
</dbReference>
<name>A0A919W8E8_9ACTN</name>